<sequence length="169" mass="19463">MHATRKLVFPSGPIDVTGTFQVESEAISNAGRFLFCAIPHLEIHAEHMEFDALLPHSKSMWTSHKGTSARKRFRWKDFQTTHPRGKKASFQPCSLFRGQSSELRKSCLLFIGKIFVCWYQPRKKILSSPIWFSNRNYLARKPLSCRGGPRPRTGPLFVLRQELQSPTYP</sequence>
<evidence type="ECO:0000313" key="1">
    <source>
        <dbReference type="EMBL" id="AGU16565.1"/>
    </source>
</evidence>
<dbReference type="OrthoDB" id="1804635at2759"/>
<reference evidence="2" key="1">
    <citation type="submission" date="2013-05" db="EMBL/GenBank/DDBJ databases">
        <title>The Mitochondrial Genome of the medicinal plant Salvia miltiorrhiza.</title>
        <authorList>
            <person name="Qian J."/>
        </authorList>
    </citation>
    <scope>NUCLEOTIDE SEQUENCE</scope>
</reference>
<keyword evidence="2" id="KW-0496">Mitochondrion</keyword>
<name>V9P585_SALMI</name>
<organism evidence="2">
    <name type="scientific">Salvia miltiorrhiza</name>
    <name type="common">Chinese sage</name>
    <dbReference type="NCBI Taxonomy" id="226208"/>
    <lineage>
        <taxon>Eukaryota</taxon>
        <taxon>Viridiplantae</taxon>
        <taxon>Streptophyta</taxon>
        <taxon>Embryophyta</taxon>
        <taxon>Tracheophyta</taxon>
        <taxon>Spermatophyta</taxon>
        <taxon>Magnoliopsida</taxon>
        <taxon>eudicotyledons</taxon>
        <taxon>Gunneridae</taxon>
        <taxon>Pentapetalae</taxon>
        <taxon>asterids</taxon>
        <taxon>lamiids</taxon>
        <taxon>Lamiales</taxon>
        <taxon>Lamiaceae</taxon>
        <taxon>Nepetoideae</taxon>
        <taxon>Mentheae</taxon>
        <taxon>Salviinae</taxon>
        <taxon>Salvia</taxon>
        <taxon>Salvia incertae sedis</taxon>
    </lineage>
</organism>
<dbReference type="GeneID" id="18126357"/>
<gene>
    <name evidence="2" type="primary">orf169b</name>
    <name evidence="1" type="synonym">orf169a</name>
    <name evidence="1" type="ORF">Salmi_Mp032</name>
    <name evidence="2" type="ORF">Salmi_Mp086</name>
</gene>
<dbReference type="EMBL" id="KF177345">
    <property type="protein sequence ID" value="AGU16614.1"/>
    <property type="molecule type" value="Genomic_DNA"/>
</dbReference>
<dbReference type="GeneID" id="18126314"/>
<dbReference type="KEGG" id="smil:18126357"/>
<proteinExistence type="predicted"/>
<dbReference type="EMBL" id="KF177345">
    <property type="protein sequence ID" value="AGU16565.1"/>
    <property type="molecule type" value="Genomic_DNA"/>
</dbReference>
<evidence type="ECO:0000313" key="2">
    <source>
        <dbReference type="EMBL" id="AGU16614.1"/>
    </source>
</evidence>
<dbReference type="RefSeq" id="YP_008992298.1">
    <property type="nucleotide sequence ID" value="NC_023209.1"/>
</dbReference>
<dbReference type="KEGG" id="smil:18126314"/>
<dbReference type="RefSeq" id="YP_008992350.1">
    <property type="nucleotide sequence ID" value="NC_023209.1"/>
</dbReference>
<dbReference type="AlphaFoldDB" id="V9P585"/>
<protein>
    <submittedName>
        <fullName evidence="2">Uncharacterized protein</fullName>
    </submittedName>
</protein>
<geneLocation type="mitochondrion" evidence="2"/>
<accession>V9P585</accession>